<reference evidence="1" key="1">
    <citation type="journal article" date="2015" name="Nature">
        <title>Complex archaea that bridge the gap between prokaryotes and eukaryotes.</title>
        <authorList>
            <person name="Spang A."/>
            <person name="Saw J.H."/>
            <person name="Jorgensen S.L."/>
            <person name="Zaremba-Niedzwiedzka K."/>
            <person name="Martijn J."/>
            <person name="Lind A.E."/>
            <person name="van Eijk R."/>
            <person name="Schleper C."/>
            <person name="Guy L."/>
            <person name="Ettema T.J."/>
        </authorList>
    </citation>
    <scope>NUCLEOTIDE SEQUENCE</scope>
</reference>
<proteinExistence type="predicted"/>
<sequence>MIVLRQKAAQMIRLAVKAEPTLEVSGFGKAHLEDGKITVTDIIIPPQEGGGAYTDIEKGNLRTTLIEIARKGHTLSDYPVWWHSHCGMTTHPSRQDDDTLELLAESVPDLGWFAGLVTNLRGEYYGWIDVEHPVGLFAELDVEAKGTFASHGVATQVKQMMKRVIDKSPVTPKGAYPSLRGQALPYEYGVWNAEDLASFRKIAEEGEERGR</sequence>
<organism evidence="1">
    <name type="scientific">marine sediment metagenome</name>
    <dbReference type="NCBI Taxonomy" id="412755"/>
    <lineage>
        <taxon>unclassified sequences</taxon>
        <taxon>metagenomes</taxon>
        <taxon>ecological metagenomes</taxon>
    </lineage>
</organism>
<name>A0A0F9SU61_9ZZZZ</name>
<gene>
    <name evidence="1" type="ORF">LCGC14_0410090</name>
</gene>
<dbReference type="Gene3D" id="3.40.140.10">
    <property type="entry name" value="Cytidine Deaminase, domain 2"/>
    <property type="match status" value="1"/>
</dbReference>
<dbReference type="SUPFAM" id="SSF102712">
    <property type="entry name" value="JAB1/MPN domain"/>
    <property type="match status" value="1"/>
</dbReference>
<evidence type="ECO:0008006" key="2">
    <source>
        <dbReference type="Google" id="ProtNLM"/>
    </source>
</evidence>
<protein>
    <recommendedName>
        <fullName evidence="2">JAB domain-containing protein</fullName>
    </recommendedName>
</protein>
<accession>A0A0F9SU61</accession>
<dbReference type="AlphaFoldDB" id="A0A0F9SU61"/>
<comment type="caution">
    <text evidence="1">The sequence shown here is derived from an EMBL/GenBank/DDBJ whole genome shotgun (WGS) entry which is preliminary data.</text>
</comment>
<evidence type="ECO:0000313" key="1">
    <source>
        <dbReference type="EMBL" id="KKN72505.1"/>
    </source>
</evidence>
<dbReference type="EMBL" id="LAZR01000361">
    <property type="protein sequence ID" value="KKN72505.1"/>
    <property type="molecule type" value="Genomic_DNA"/>
</dbReference>